<dbReference type="AlphaFoldDB" id="A0A6C0IA88"/>
<dbReference type="EMBL" id="MN740139">
    <property type="protein sequence ID" value="QHT89315.1"/>
    <property type="molecule type" value="Genomic_DNA"/>
</dbReference>
<protein>
    <submittedName>
        <fullName evidence="1">Uncharacterized protein</fullName>
    </submittedName>
</protein>
<sequence length="113" mass="13665">MRLKNELYDDEQSKIKKELIDILELNNKNGFILYQIDHDEELKSKIMGLLPKIRTFYSMSKITAISTPERIKRPYISIIRHILKRDYDILSAEHTLRIDEKIIRTKRYVFIKR</sequence>
<name>A0A6C0IA88_9ZZZZ</name>
<organism evidence="1">
    <name type="scientific">viral metagenome</name>
    <dbReference type="NCBI Taxonomy" id="1070528"/>
    <lineage>
        <taxon>unclassified sequences</taxon>
        <taxon>metagenomes</taxon>
        <taxon>organismal metagenomes</taxon>
    </lineage>
</organism>
<reference evidence="1" key="1">
    <citation type="journal article" date="2020" name="Nature">
        <title>Giant virus diversity and host interactions through global metagenomics.</title>
        <authorList>
            <person name="Schulz F."/>
            <person name="Roux S."/>
            <person name="Paez-Espino D."/>
            <person name="Jungbluth S."/>
            <person name="Walsh D.A."/>
            <person name="Denef V.J."/>
            <person name="McMahon K.D."/>
            <person name="Konstantinidis K.T."/>
            <person name="Eloe-Fadrosh E.A."/>
            <person name="Kyrpides N.C."/>
            <person name="Woyke T."/>
        </authorList>
    </citation>
    <scope>NUCLEOTIDE SEQUENCE</scope>
    <source>
        <strain evidence="1">GVMAG-M-3300023184-60</strain>
    </source>
</reference>
<proteinExistence type="predicted"/>
<evidence type="ECO:0000313" key="1">
    <source>
        <dbReference type="EMBL" id="QHT89315.1"/>
    </source>
</evidence>
<accession>A0A6C0IA88</accession>